<reference evidence="3" key="1">
    <citation type="submission" date="2025-08" db="UniProtKB">
        <authorList>
            <consortium name="RefSeq"/>
        </authorList>
    </citation>
    <scope>IDENTIFICATION</scope>
    <source>
        <tissue evidence="3">Blood</tissue>
    </source>
</reference>
<dbReference type="GeneID" id="111149360"/>
<proteinExistence type="predicted"/>
<name>A0A2Y9JWT4_ENHLU</name>
<keyword evidence="2" id="KW-1185">Reference proteome</keyword>
<sequence length="245" mass="24615">MAVGTSRVSRRSRHPVGRAGASGARTAAAALEGPPPPPPCPRPRDTGVCGRSPGPARRRPCQQPRNTLPRGRSYPSRPGPRPDRVGRKRKQPGVPTSGAEGVVGARHAPGGGPGDLFGIRPSVCVRVRPSAPSARPRQVQGGAAPASSALPAVPSGRQAGVGRGPGCGRGLGFRAGGGPGPPSSRASISPPAPLEDGDGCLGWYGAQGRDALIRPLATVGIRGCGFSAQLRTLSFPPPGIGGGRP</sequence>
<evidence type="ECO:0000313" key="3">
    <source>
        <dbReference type="RefSeq" id="XP_022362075.1"/>
    </source>
</evidence>
<feature type="compositionally biased region" description="Low complexity" evidence="1">
    <location>
        <begin position="129"/>
        <end position="158"/>
    </location>
</feature>
<dbReference type="RefSeq" id="XP_022362075.1">
    <property type="nucleotide sequence ID" value="XM_022506367.1"/>
</dbReference>
<dbReference type="KEGG" id="elk:111149360"/>
<protein>
    <submittedName>
        <fullName evidence="3">Uncharacterized protein LOC111149360</fullName>
    </submittedName>
</protein>
<feature type="compositionally biased region" description="Gly residues" evidence="1">
    <location>
        <begin position="159"/>
        <end position="178"/>
    </location>
</feature>
<dbReference type="Proteomes" id="UP000248482">
    <property type="component" value="Unplaced"/>
</dbReference>
<accession>A0A2Y9JWT4</accession>
<dbReference type="AlphaFoldDB" id="A0A2Y9JWT4"/>
<evidence type="ECO:0000313" key="2">
    <source>
        <dbReference type="Proteomes" id="UP000248482"/>
    </source>
</evidence>
<feature type="region of interest" description="Disordered" evidence="1">
    <location>
        <begin position="129"/>
        <end position="198"/>
    </location>
</feature>
<feature type="region of interest" description="Disordered" evidence="1">
    <location>
        <begin position="1"/>
        <end position="117"/>
    </location>
</feature>
<feature type="compositionally biased region" description="Low complexity" evidence="1">
    <location>
        <begin position="17"/>
        <end position="30"/>
    </location>
</feature>
<evidence type="ECO:0000256" key="1">
    <source>
        <dbReference type="SAM" id="MobiDB-lite"/>
    </source>
</evidence>
<organism evidence="2 3">
    <name type="scientific">Enhydra lutris kenyoni</name>
    <name type="common">northern sea otter</name>
    <dbReference type="NCBI Taxonomy" id="391180"/>
    <lineage>
        <taxon>Eukaryota</taxon>
        <taxon>Metazoa</taxon>
        <taxon>Chordata</taxon>
        <taxon>Craniata</taxon>
        <taxon>Vertebrata</taxon>
        <taxon>Euteleostomi</taxon>
        <taxon>Mammalia</taxon>
        <taxon>Eutheria</taxon>
        <taxon>Laurasiatheria</taxon>
        <taxon>Carnivora</taxon>
        <taxon>Caniformia</taxon>
        <taxon>Musteloidea</taxon>
        <taxon>Mustelidae</taxon>
        <taxon>Lutrinae</taxon>
        <taxon>Enhydra</taxon>
    </lineage>
</organism>
<gene>
    <name evidence="3" type="primary">LOC111149360</name>
</gene>